<dbReference type="Proteomes" id="UP000214365">
    <property type="component" value="Unassembled WGS sequence"/>
</dbReference>
<dbReference type="SUPFAM" id="SSF52540">
    <property type="entry name" value="P-loop containing nucleoside triphosphate hydrolases"/>
    <property type="match status" value="2"/>
</dbReference>
<dbReference type="PROSITE" id="PS00211">
    <property type="entry name" value="ABC_TRANSPORTER_1"/>
    <property type="match status" value="1"/>
</dbReference>
<dbReference type="STRING" id="1441469.A0A225ADQ6"/>
<comment type="caution">
    <text evidence="14">The sequence shown here is derived from an EMBL/GenBank/DDBJ whole genome shotgun (WGS) entry which is preliminary data.</text>
</comment>
<evidence type="ECO:0000256" key="4">
    <source>
        <dbReference type="ARBA" id="ARBA00022737"/>
    </source>
</evidence>
<dbReference type="Pfam" id="PF00005">
    <property type="entry name" value="ABC_tran"/>
    <property type="match status" value="2"/>
</dbReference>
<evidence type="ECO:0000256" key="8">
    <source>
        <dbReference type="ARBA" id="ARBA00023136"/>
    </source>
</evidence>
<dbReference type="Gene3D" id="1.20.1560.10">
    <property type="entry name" value="ABC transporter type 1, transmembrane domain"/>
    <property type="match status" value="1"/>
</dbReference>
<dbReference type="PANTHER" id="PTHR24223:SF404">
    <property type="entry name" value="ABC MULTIDRUG TRANSPORTER (EUROFUNG)-RELATED"/>
    <property type="match status" value="1"/>
</dbReference>
<gene>
    <name evidence="14" type="ORF">UA08_06380</name>
</gene>
<keyword evidence="15" id="KW-1185">Reference proteome</keyword>
<evidence type="ECO:0000256" key="11">
    <source>
        <dbReference type="SAM" id="SignalP"/>
    </source>
</evidence>
<dbReference type="InterPro" id="IPR017871">
    <property type="entry name" value="ABC_transporter-like_CS"/>
</dbReference>
<keyword evidence="9" id="KW-0325">Glycoprotein</keyword>
<dbReference type="PROSITE" id="PS50893">
    <property type="entry name" value="ABC_TRANSPORTER_2"/>
    <property type="match status" value="2"/>
</dbReference>
<dbReference type="InterPro" id="IPR011527">
    <property type="entry name" value="ABC1_TM_dom"/>
</dbReference>
<keyword evidence="6" id="KW-0067">ATP-binding</keyword>
<evidence type="ECO:0000256" key="6">
    <source>
        <dbReference type="ARBA" id="ARBA00022840"/>
    </source>
</evidence>
<feature type="chain" id="PRO_5012646397" description="ABC transporter domain-containing protein" evidence="11">
    <location>
        <begin position="25"/>
        <end position="815"/>
    </location>
</feature>
<evidence type="ECO:0000259" key="13">
    <source>
        <dbReference type="PROSITE" id="PS50929"/>
    </source>
</evidence>
<dbReference type="InterPro" id="IPR050173">
    <property type="entry name" value="ABC_transporter_C-like"/>
</dbReference>
<feature type="transmembrane region" description="Helical" evidence="10">
    <location>
        <begin position="474"/>
        <end position="504"/>
    </location>
</feature>
<keyword evidence="4" id="KW-0677">Repeat</keyword>
<dbReference type="EMBL" id="LFMY01000009">
    <property type="protein sequence ID" value="OKL58600.1"/>
    <property type="molecule type" value="Genomic_DNA"/>
</dbReference>
<keyword evidence="7 10" id="KW-1133">Transmembrane helix</keyword>
<dbReference type="PANTHER" id="PTHR24223">
    <property type="entry name" value="ATP-BINDING CASSETTE SUB-FAMILY C"/>
    <property type="match status" value="1"/>
</dbReference>
<dbReference type="InterPro" id="IPR003593">
    <property type="entry name" value="AAA+_ATPase"/>
</dbReference>
<evidence type="ECO:0000313" key="14">
    <source>
        <dbReference type="EMBL" id="OKL58600.1"/>
    </source>
</evidence>
<keyword evidence="11" id="KW-0732">Signal</keyword>
<evidence type="ECO:0000256" key="5">
    <source>
        <dbReference type="ARBA" id="ARBA00022741"/>
    </source>
</evidence>
<dbReference type="PROSITE" id="PS50929">
    <property type="entry name" value="ABC_TM1F"/>
    <property type="match status" value="1"/>
</dbReference>
<dbReference type="SMART" id="SM00382">
    <property type="entry name" value="AAA"/>
    <property type="match status" value="2"/>
</dbReference>
<dbReference type="GO" id="GO:0016020">
    <property type="term" value="C:membrane"/>
    <property type="evidence" value="ECO:0007669"/>
    <property type="project" value="UniProtKB-SubCell"/>
</dbReference>
<dbReference type="AlphaFoldDB" id="A0A225ADQ6"/>
<keyword evidence="2" id="KW-0813">Transport</keyword>
<reference evidence="14 15" key="1">
    <citation type="submission" date="2015-06" db="EMBL/GenBank/DDBJ databases">
        <title>Talaromyces atroroseus IBT 11181 draft genome.</title>
        <authorList>
            <person name="Rasmussen K.B."/>
            <person name="Rasmussen S."/>
            <person name="Petersen B."/>
            <person name="Sicheritz-Ponten T."/>
            <person name="Mortensen U.H."/>
            <person name="Thrane U."/>
        </authorList>
    </citation>
    <scope>NUCLEOTIDE SEQUENCE [LARGE SCALE GENOMIC DNA]</scope>
    <source>
        <strain evidence="14 15">IBT 11181</strain>
    </source>
</reference>
<dbReference type="FunFam" id="3.40.50.300:FF:001172">
    <property type="entry name" value="Cystic fibrosis transmembrane conductance regulator"/>
    <property type="match status" value="1"/>
</dbReference>
<evidence type="ECO:0000256" key="10">
    <source>
        <dbReference type="SAM" id="Phobius"/>
    </source>
</evidence>
<sequence>MAQAFTSLSLISLLTSPLLTFCQALPSIVQTLACFGRIQEYVFDKLTPSPDPELSMTTSAEGVSREAMELQEYDQSTASDLHLVSFNNADISWSPETQVVLNDLNLNIPEGITTLIGPVGSGKSTILESILGQTTLKRGSLNSKMTKVAYCGQTPWIIDGTIQQNITGGTEFENSWYRFVISACGLEADMKAIPKGDMCRTGSKGVSLSSGQKQRVSLARAVYSKNRVLVLDDVFSRLDSKTISVISSHLFSREGYIKTTGRSVILATHTHNIIVLDDGRIVDQGPYAEILSRRPDTIARSFMPVQNTPIASPVKECLTGEKADEFQVLISSDVDSIHSDATTQKRGAWSVYMYYYRSAGFVPVILLVFFSGIEAFGSNFATIWLQWWMEANEQQPNKELGKYLGVYAFLFGLSFLGVVAGCCQVRVVDIEAKAPLYAHFIETIQGLSTIHAFKWESRFRDQGQSYLNESQKPFYMLFCIHIWLQLVLNMIVGAITVIIVATMTSMRDRFAAGSIGVALNMVLTLNQSLAQMIRSWTMLETSIGAVSRVRDFVTGTPSELRSLTTPSRVEPEWPSHGAIEFAGVTVSYNPTSTPVLQNLSLKIRAGEKVAICGPSGSGKTSLILALLQLIDIQQGRIIVDDVDLSTVSRNTLRARLNTVPSDPFFMPGTLRFNLDPHRNATDESIESALKKVGLWKRISNEGGLDTELSASDWSIGERQLLTLARALNVRSSILILDEATSSVDWKTESIMQDVIDTEFASSQTIISILHRFRHIDRFDRVALLQGGKIVEYDSPQVLLARNSEFRKLYMSLQEH</sequence>
<dbReference type="GO" id="GO:0140359">
    <property type="term" value="F:ABC-type transporter activity"/>
    <property type="evidence" value="ECO:0007669"/>
    <property type="project" value="InterPro"/>
</dbReference>
<proteinExistence type="predicted"/>
<dbReference type="CDD" id="cd18580">
    <property type="entry name" value="ABC_6TM_ABCC_D2"/>
    <property type="match status" value="1"/>
</dbReference>
<evidence type="ECO:0000256" key="2">
    <source>
        <dbReference type="ARBA" id="ARBA00022448"/>
    </source>
</evidence>
<evidence type="ECO:0000256" key="9">
    <source>
        <dbReference type="ARBA" id="ARBA00023180"/>
    </source>
</evidence>
<dbReference type="SUPFAM" id="SSF90123">
    <property type="entry name" value="ABC transporter transmembrane region"/>
    <property type="match status" value="1"/>
</dbReference>
<keyword evidence="8 10" id="KW-0472">Membrane</keyword>
<dbReference type="Pfam" id="PF00664">
    <property type="entry name" value="ABC_membrane"/>
    <property type="match status" value="1"/>
</dbReference>
<dbReference type="InterPro" id="IPR027417">
    <property type="entry name" value="P-loop_NTPase"/>
</dbReference>
<dbReference type="RefSeq" id="XP_020118721.1">
    <property type="nucleotide sequence ID" value="XM_020268697.1"/>
</dbReference>
<evidence type="ECO:0000313" key="15">
    <source>
        <dbReference type="Proteomes" id="UP000214365"/>
    </source>
</evidence>
<keyword evidence="5" id="KW-0547">Nucleotide-binding</keyword>
<feature type="transmembrane region" description="Helical" evidence="10">
    <location>
        <begin position="510"/>
        <end position="529"/>
    </location>
</feature>
<evidence type="ECO:0000259" key="12">
    <source>
        <dbReference type="PROSITE" id="PS50893"/>
    </source>
</evidence>
<name>A0A225ADQ6_TALAT</name>
<dbReference type="GO" id="GO:0005524">
    <property type="term" value="F:ATP binding"/>
    <property type="evidence" value="ECO:0007669"/>
    <property type="project" value="UniProtKB-KW"/>
</dbReference>
<protein>
    <recommendedName>
        <fullName evidence="16">ABC transporter domain-containing protein</fullName>
    </recommendedName>
</protein>
<dbReference type="OrthoDB" id="6500128at2759"/>
<dbReference type="InterPro" id="IPR003439">
    <property type="entry name" value="ABC_transporter-like_ATP-bd"/>
</dbReference>
<feature type="domain" description="ABC transporter" evidence="12">
    <location>
        <begin position="86"/>
        <end position="303"/>
    </location>
</feature>
<dbReference type="CDD" id="cd03244">
    <property type="entry name" value="ABCC_MRP_domain2"/>
    <property type="match status" value="1"/>
</dbReference>
<dbReference type="GO" id="GO:0016887">
    <property type="term" value="F:ATP hydrolysis activity"/>
    <property type="evidence" value="ECO:0007669"/>
    <property type="project" value="InterPro"/>
</dbReference>
<dbReference type="InterPro" id="IPR044726">
    <property type="entry name" value="ABCC_6TM_D2"/>
</dbReference>
<evidence type="ECO:0000256" key="3">
    <source>
        <dbReference type="ARBA" id="ARBA00022692"/>
    </source>
</evidence>
<feature type="domain" description="ABC transporter" evidence="12">
    <location>
        <begin position="579"/>
        <end position="811"/>
    </location>
</feature>
<evidence type="ECO:0008006" key="16">
    <source>
        <dbReference type="Google" id="ProtNLM"/>
    </source>
</evidence>
<keyword evidence="3 10" id="KW-0812">Transmembrane</keyword>
<evidence type="ECO:0000256" key="1">
    <source>
        <dbReference type="ARBA" id="ARBA00004141"/>
    </source>
</evidence>
<dbReference type="InterPro" id="IPR036640">
    <property type="entry name" value="ABC1_TM_sf"/>
</dbReference>
<comment type="subcellular location">
    <subcellularLocation>
        <location evidence="1">Membrane</location>
        <topology evidence="1">Multi-pass membrane protein</topology>
    </subcellularLocation>
</comment>
<dbReference type="Gene3D" id="3.40.50.300">
    <property type="entry name" value="P-loop containing nucleotide triphosphate hydrolases"/>
    <property type="match status" value="2"/>
</dbReference>
<feature type="signal peptide" evidence="11">
    <location>
        <begin position="1"/>
        <end position="24"/>
    </location>
</feature>
<feature type="transmembrane region" description="Helical" evidence="10">
    <location>
        <begin position="360"/>
        <end position="385"/>
    </location>
</feature>
<feature type="domain" description="ABC transmembrane type-1" evidence="13">
    <location>
        <begin position="431"/>
        <end position="541"/>
    </location>
</feature>
<organism evidence="14 15">
    <name type="scientific">Talaromyces atroroseus</name>
    <dbReference type="NCBI Taxonomy" id="1441469"/>
    <lineage>
        <taxon>Eukaryota</taxon>
        <taxon>Fungi</taxon>
        <taxon>Dikarya</taxon>
        <taxon>Ascomycota</taxon>
        <taxon>Pezizomycotina</taxon>
        <taxon>Eurotiomycetes</taxon>
        <taxon>Eurotiomycetidae</taxon>
        <taxon>Eurotiales</taxon>
        <taxon>Trichocomaceae</taxon>
        <taxon>Talaromyces</taxon>
        <taxon>Talaromyces sect. Trachyspermi</taxon>
    </lineage>
</organism>
<feature type="transmembrane region" description="Helical" evidence="10">
    <location>
        <begin position="406"/>
        <end position="428"/>
    </location>
</feature>
<dbReference type="GeneID" id="31006136"/>
<evidence type="ECO:0000256" key="7">
    <source>
        <dbReference type="ARBA" id="ARBA00022989"/>
    </source>
</evidence>
<accession>A0A225ADQ6</accession>